<evidence type="ECO:0000313" key="2">
    <source>
        <dbReference type="EMBL" id="MCV2401764.1"/>
    </source>
</evidence>
<feature type="domain" description="GP-PDE" evidence="1">
    <location>
        <begin position="4"/>
        <end position="241"/>
    </location>
</feature>
<dbReference type="CDD" id="cd08562">
    <property type="entry name" value="GDPD_EcUgpQ_like"/>
    <property type="match status" value="1"/>
</dbReference>
<dbReference type="Pfam" id="PF03009">
    <property type="entry name" value="GDPD"/>
    <property type="match status" value="1"/>
</dbReference>
<dbReference type="PANTHER" id="PTHR46211">
    <property type="entry name" value="GLYCEROPHOSPHORYL DIESTER PHOSPHODIESTERASE"/>
    <property type="match status" value="1"/>
</dbReference>
<protein>
    <submittedName>
        <fullName evidence="2">Glycerophosphoryl diester phosphodiesterase</fullName>
    </submittedName>
</protein>
<dbReference type="RefSeq" id="WP_263529137.1">
    <property type="nucleotide sequence ID" value="NZ_JAOVZB010000001.1"/>
</dbReference>
<dbReference type="Gene3D" id="3.20.20.190">
    <property type="entry name" value="Phosphatidylinositol (PI) phosphodiesterase"/>
    <property type="match status" value="1"/>
</dbReference>
<gene>
    <name evidence="2" type="ORF">OFY17_02590</name>
</gene>
<organism evidence="2 3">
    <name type="scientific">Marinomonas sargassi</name>
    <dbReference type="NCBI Taxonomy" id="2984494"/>
    <lineage>
        <taxon>Bacteria</taxon>
        <taxon>Pseudomonadati</taxon>
        <taxon>Pseudomonadota</taxon>
        <taxon>Gammaproteobacteria</taxon>
        <taxon>Oceanospirillales</taxon>
        <taxon>Oceanospirillaceae</taxon>
        <taxon>Marinomonas</taxon>
    </lineage>
</organism>
<accession>A0ABT2YPF0</accession>
<dbReference type="EMBL" id="JAOVZB010000001">
    <property type="protein sequence ID" value="MCV2401764.1"/>
    <property type="molecule type" value="Genomic_DNA"/>
</dbReference>
<proteinExistence type="predicted"/>
<dbReference type="InterPro" id="IPR030395">
    <property type="entry name" value="GP_PDE_dom"/>
</dbReference>
<dbReference type="SUPFAM" id="SSF51695">
    <property type="entry name" value="PLC-like phosphodiesterases"/>
    <property type="match status" value="1"/>
</dbReference>
<evidence type="ECO:0000259" key="1">
    <source>
        <dbReference type="PROSITE" id="PS51704"/>
    </source>
</evidence>
<dbReference type="PROSITE" id="PS51704">
    <property type="entry name" value="GP_PDE"/>
    <property type="match status" value="1"/>
</dbReference>
<name>A0ABT2YPF0_9GAMM</name>
<keyword evidence="3" id="KW-1185">Reference proteome</keyword>
<dbReference type="PANTHER" id="PTHR46211:SF1">
    <property type="entry name" value="GLYCEROPHOSPHODIESTER PHOSPHODIESTERASE, CYTOPLASMIC"/>
    <property type="match status" value="1"/>
</dbReference>
<dbReference type="InterPro" id="IPR017946">
    <property type="entry name" value="PLC-like_Pdiesterase_TIM-brl"/>
</dbReference>
<evidence type="ECO:0000313" key="3">
    <source>
        <dbReference type="Proteomes" id="UP001209713"/>
    </source>
</evidence>
<reference evidence="2 3" key="1">
    <citation type="submission" date="2022-10" db="EMBL/GenBank/DDBJ databases">
        <title>Marinomonas transparenta sp. nov. and Marinomonas sargassi sp. nov., isolated from marine alga (Sargassum natans (L.) Gaillon).</title>
        <authorList>
            <person name="Wang Y."/>
        </authorList>
    </citation>
    <scope>NUCLEOTIDE SEQUENCE [LARGE SCALE GENOMIC DNA]</scope>
    <source>
        <strain evidence="2 3">C2222</strain>
    </source>
</reference>
<sequence length="243" mass="26621">MIDTKVIGHRGAALLAPENTLASIRAAAEAGATWVEIDVSLINEGGLVIFHDNTLDRCTDGSGPIRKALPADVALLDAGSSFSTEFAGEKVPTLLEALECIQALGLGLNLEIKHDANDVENIVPAVMATLRDYWQDEDKLIISSFNYAALQLCYEIDSYRHLAPLYDDIPENWQEQAEAIQAYSVHCLYSRLTQPQAQQIKAAGYKLICFTANDPNVVEPLWLWGMDAIITDDPTKFASLLDS</sequence>
<comment type="caution">
    <text evidence="2">The sequence shown here is derived from an EMBL/GenBank/DDBJ whole genome shotgun (WGS) entry which is preliminary data.</text>
</comment>
<dbReference type="Proteomes" id="UP001209713">
    <property type="component" value="Unassembled WGS sequence"/>
</dbReference>